<proteinExistence type="predicted"/>
<evidence type="ECO:0000256" key="3">
    <source>
        <dbReference type="SAM" id="SignalP"/>
    </source>
</evidence>
<evidence type="ECO:0000256" key="1">
    <source>
        <dbReference type="ARBA" id="ARBA00022690"/>
    </source>
</evidence>
<feature type="domain" description="TIL" evidence="4">
    <location>
        <begin position="174"/>
        <end position="232"/>
    </location>
</feature>
<feature type="chain" id="PRO_5045390050" evidence="3">
    <location>
        <begin position="22"/>
        <end position="242"/>
    </location>
</feature>
<dbReference type="GeneID" id="112051972"/>
<dbReference type="InterPro" id="IPR002919">
    <property type="entry name" value="TIL_dom"/>
</dbReference>
<dbReference type="RefSeq" id="XP_052738670.1">
    <property type="nucleotide sequence ID" value="XM_052882710.1"/>
</dbReference>
<name>A0ABM3LHX3_BICAN</name>
<keyword evidence="3" id="KW-0732">Signal</keyword>
<dbReference type="GO" id="GO:0030414">
    <property type="term" value="F:peptidase inhibitor activity"/>
    <property type="evidence" value="ECO:0007669"/>
    <property type="project" value="UniProtKB-KW"/>
</dbReference>
<dbReference type="PANTHER" id="PTHR23259:SF70">
    <property type="entry name" value="ACCESSORY GLAND PROTEIN ACP62F-RELATED"/>
    <property type="match status" value="1"/>
</dbReference>
<keyword evidence="2" id="KW-1015">Disulfide bond</keyword>
<feature type="domain" description="TIL" evidence="4">
    <location>
        <begin position="27"/>
        <end position="85"/>
    </location>
</feature>
<evidence type="ECO:0000256" key="2">
    <source>
        <dbReference type="ARBA" id="ARBA00023157"/>
    </source>
</evidence>
<accession>A0ABM3LHX3</accession>
<keyword evidence="5" id="KW-1185">Reference proteome</keyword>
<keyword evidence="6" id="KW-0483">Metalloprotease inhibitor</keyword>
<evidence type="ECO:0000313" key="5">
    <source>
        <dbReference type="Proteomes" id="UP001652582"/>
    </source>
</evidence>
<keyword evidence="1 6" id="KW-0646">Protease inhibitor</keyword>
<dbReference type="InterPro" id="IPR036084">
    <property type="entry name" value="Ser_inhib-like_sf"/>
</dbReference>
<reference evidence="6" key="1">
    <citation type="submission" date="2025-08" db="UniProtKB">
        <authorList>
            <consortium name="RefSeq"/>
        </authorList>
    </citation>
    <scope>IDENTIFICATION</scope>
</reference>
<evidence type="ECO:0000313" key="6">
    <source>
        <dbReference type="RefSeq" id="XP_052738670.1"/>
    </source>
</evidence>
<gene>
    <name evidence="6" type="primary">LOC112051972</name>
</gene>
<evidence type="ECO:0000259" key="4">
    <source>
        <dbReference type="Pfam" id="PF01826"/>
    </source>
</evidence>
<feature type="signal peptide" evidence="3">
    <location>
        <begin position="1"/>
        <end position="21"/>
    </location>
</feature>
<dbReference type="SUPFAM" id="SSF57567">
    <property type="entry name" value="Serine protease inhibitors"/>
    <property type="match status" value="3"/>
</dbReference>
<feature type="domain" description="TIL" evidence="4">
    <location>
        <begin position="88"/>
        <end position="143"/>
    </location>
</feature>
<dbReference type="Proteomes" id="UP001652582">
    <property type="component" value="Chromosome 7"/>
</dbReference>
<dbReference type="Pfam" id="PF01826">
    <property type="entry name" value="TIL"/>
    <property type="match status" value="3"/>
</dbReference>
<sequence length="242" mass="27124">MGRLVLSVFLFVFLFVEQSFGTLQCSSHQNEIQRCVSECPPEKSCQNKDIKFSCLNNNKRCQIKCVCKEGFYRNYDDDCVPSEACDRCLALNEVFNCGSACDTTCATLNQTCPIKNIKCNEKCYCRQGYARNDNDVCIPINDCKPNSNQASYGNVVRSGRAAYEHKDHTSSILCGPNEDYQQCKKTCPPDQCISLVARFKCISDPPCEPGCVCKSGFLRAKDKSPCMPMRHCPELANSPDFN</sequence>
<dbReference type="Gene3D" id="2.10.25.10">
    <property type="entry name" value="Laminin"/>
    <property type="match status" value="3"/>
</dbReference>
<dbReference type="PANTHER" id="PTHR23259">
    <property type="entry name" value="RIDDLE"/>
    <property type="match status" value="1"/>
</dbReference>
<keyword evidence="6" id="KW-0481">Metalloenzyme inhibitor</keyword>
<protein>
    <submittedName>
        <fullName evidence="6">Inducible metalloproteinase inhibitor protein isoform X1</fullName>
    </submittedName>
</protein>
<dbReference type="InterPro" id="IPR051368">
    <property type="entry name" value="SerProtInhib-TIL_Domain"/>
</dbReference>
<organism evidence="5 6">
    <name type="scientific">Bicyclus anynana</name>
    <name type="common">Squinting bush brown butterfly</name>
    <dbReference type="NCBI Taxonomy" id="110368"/>
    <lineage>
        <taxon>Eukaryota</taxon>
        <taxon>Metazoa</taxon>
        <taxon>Ecdysozoa</taxon>
        <taxon>Arthropoda</taxon>
        <taxon>Hexapoda</taxon>
        <taxon>Insecta</taxon>
        <taxon>Pterygota</taxon>
        <taxon>Neoptera</taxon>
        <taxon>Endopterygota</taxon>
        <taxon>Lepidoptera</taxon>
        <taxon>Glossata</taxon>
        <taxon>Ditrysia</taxon>
        <taxon>Papilionoidea</taxon>
        <taxon>Nymphalidae</taxon>
        <taxon>Satyrinae</taxon>
        <taxon>Satyrini</taxon>
        <taxon>Mycalesina</taxon>
        <taxon>Bicyclus</taxon>
    </lineage>
</organism>
<dbReference type="CDD" id="cd19941">
    <property type="entry name" value="TIL"/>
    <property type="match status" value="3"/>
</dbReference>